<dbReference type="PROSITE" id="PS51257">
    <property type="entry name" value="PROKAR_LIPOPROTEIN"/>
    <property type="match status" value="1"/>
</dbReference>
<dbReference type="VEuPathDB" id="ToxoDB:TGP89_291840"/>
<protein>
    <recommendedName>
        <fullName evidence="5">Myosin heavy chain</fullName>
    </recommendedName>
</protein>
<name>A0A086JFD4_TOXGO</name>
<feature type="compositionally biased region" description="Polar residues" evidence="1">
    <location>
        <begin position="148"/>
        <end position="168"/>
    </location>
</feature>
<sequence>MRLISICGLLVGSACLVVPAIKPEAQETAVAMRDVADTFRCVGGLNSKVAARNTSLNEALAEVSRNVATKIKQEQTAELLDEADRHERTASNLEQVKRRESDRHQTVMEQMKQGADNAVSSLGSKIQEVEKEEQEAEQELAKEENLLRSISSHQAEPSKATIRSSRSPTEGGPTVVDQDQLAAQEGEEALKKEKKSIEGCVSGETSFLRKRKFRTDTVEAA</sequence>
<accession>A0A086JFD4</accession>
<proteinExistence type="predicted"/>
<organism evidence="3 4">
    <name type="scientific">Toxoplasma gondii p89</name>
    <dbReference type="NCBI Taxonomy" id="943119"/>
    <lineage>
        <taxon>Eukaryota</taxon>
        <taxon>Sar</taxon>
        <taxon>Alveolata</taxon>
        <taxon>Apicomplexa</taxon>
        <taxon>Conoidasida</taxon>
        <taxon>Coccidia</taxon>
        <taxon>Eucoccidiorida</taxon>
        <taxon>Eimeriorina</taxon>
        <taxon>Sarcocystidae</taxon>
        <taxon>Toxoplasma</taxon>
    </lineage>
</organism>
<dbReference type="EMBL" id="AEYI02002015">
    <property type="protein sequence ID" value="KFG30852.1"/>
    <property type="molecule type" value="Genomic_DNA"/>
</dbReference>
<evidence type="ECO:0008006" key="5">
    <source>
        <dbReference type="Google" id="ProtNLM"/>
    </source>
</evidence>
<comment type="caution">
    <text evidence="3">The sequence shown here is derived from an EMBL/GenBank/DDBJ whole genome shotgun (WGS) entry which is preliminary data.</text>
</comment>
<gene>
    <name evidence="3" type="ORF">TGP89_291840</name>
</gene>
<evidence type="ECO:0000313" key="4">
    <source>
        <dbReference type="Proteomes" id="UP000028828"/>
    </source>
</evidence>
<feature type="compositionally biased region" description="Basic and acidic residues" evidence="1">
    <location>
        <begin position="82"/>
        <end position="106"/>
    </location>
</feature>
<feature type="chain" id="PRO_5012859148" description="Myosin heavy chain" evidence="2">
    <location>
        <begin position="16"/>
        <end position="221"/>
    </location>
</feature>
<evidence type="ECO:0000256" key="1">
    <source>
        <dbReference type="SAM" id="MobiDB-lite"/>
    </source>
</evidence>
<evidence type="ECO:0000313" key="3">
    <source>
        <dbReference type="EMBL" id="KFG30852.1"/>
    </source>
</evidence>
<feature type="signal peptide" evidence="2">
    <location>
        <begin position="1"/>
        <end position="15"/>
    </location>
</feature>
<feature type="region of interest" description="Disordered" evidence="1">
    <location>
        <begin position="148"/>
        <end position="176"/>
    </location>
</feature>
<dbReference type="OrthoDB" id="330789at2759"/>
<reference evidence="3 4" key="1">
    <citation type="submission" date="2014-03" db="EMBL/GenBank/DDBJ databases">
        <authorList>
            <person name="Sibley D."/>
            <person name="Venepally P."/>
            <person name="Karamycheva S."/>
            <person name="Hadjithomas M."/>
            <person name="Khan A."/>
            <person name="Brunk B."/>
            <person name="Roos D."/>
            <person name="Caler E."/>
            <person name="Lorenzi H."/>
        </authorList>
    </citation>
    <scope>NUCLEOTIDE SEQUENCE [LARGE SCALE GENOMIC DNA]</scope>
    <source>
        <strain evidence="4">p89</strain>
    </source>
</reference>
<feature type="region of interest" description="Disordered" evidence="1">
    <location>
        <begin position="82"/>
        <end position="107"/>
    </location>
</feature>
<keyword evidence="2" id="KW-0732">Signal</keyword>
<dbReference type="Proteomes" id="UP000028828">
    <property type="component" value="Unassembled WGS sequence"/>
</dbReference>
<dbReference type="AlphaFoldDB" id="A0A086JFD4"/>
<evidence type="ECO:0000256" key="2">
    <source>
        <dbReference type="SAM" id="SignalP"/>
    </source>
</evidence>